<name>A0A090MX93_STRRB</name>
<proteinExistence type="predicted"/>
<dbReference type="EMBL" id="LN609528">
    <property type="protein sequence ID" value="CEF65034.1"/>
    <property type="molecule type" value="Genomic_DNA"/>
</dbReference>
<evidence type="ECO:0000313" key="1">
    <source>
        <dbReference type="EMBL" id="CEF65034.1"/>
    </source>
</evidence>
<dbReference type="InterPro" id="IPR046938">
    <property type="entry name" value="DNA_clamp_sf"/>
</dbReference>
<sequence length="348" mass="40311">MYNKEFLPKKAVKLVSVFFILTYTNMFDEILNEENLDNCYVEEELKIIKEQSSHIFSEKVENSSSLMVKYVEDEGKDSIYMGGRYVLSHNIEFLCKIIQNLANLSATIIFIPKKDHLMICTHNSSTSLFSRTTFNSDFFIEIDTSCLVEKDHGCCISSQSVNTIFRIPNEIQEDINYFTINADPSKDFMDIMLFGPGTVSELIKVNQLTFTNPIDDYLFLHNTEDFCLVSHIDLWDSLFKRSSNTLSEIILEMKKNSVIIKLRKQNTGVVSNFNIEIKAENFIKYNTKTEFILSFSYREFVMACNIITKLSKMFVLEYVNGEAPLKMTVYDSNIVDFEIFFPCNLESQ</sequence>
<dbReference type="GO" id="GO:0030896">
    <property type="term" value="C:checkpoint clamp complex"/>
    <property type="evidence" value="ECO:0007669"/>
    <property type="project" value="InterPro"/>
</dbReference>
<dbReference type="WormBase" id="SRAE_1000328700">
    <property type="protein sequence ID" value="SRP00114"/>
    <property type="gene ID" value="WBGene00259904"/>
</dbReference>
<dbReference type="AlphaFoldDB" id="A0A090MX93"/>
<protein>
    <submittedName>
        <fullName evidence="1 3">Rad9/Ddc1 family-containing protein</fullName>
    </submittedName>
</protein>
<accession>A0A090MX93</accession>
<dbReference type="GO" id="GO:0000077">
    <property type="term" value="P:DNA damage checkpoint signaling"/>
    <property type="evidence" value="ECO:0007669"/>
    <property type="project" value="InterPro"/>
</dbReference>
<dbReference type="Pfam" id="PF04139">
    <property type="entry name" value="Rad9"/>
    <property type="match status" value="1"/>
</dbReference>
<dbReference type="InterPro" id="IPR007268">
    <property type="entry name" value="Rad9/Ddc1"/>
</dbReference>
<dbReference type="SUPFAM" id="SSF55979">
    <property type="entry name" value="DNA clamp"/>
    <property type="match status" value="1"/>
</dbReference>
<dbReference type="RefSeq" id="XP_024504235.1">
    <property type="nucleotide sequence ID" value="XM_024650459.1"/>
</dbReference>
<dbReference type="Proteomes" id="UP000035682">
    <property type="component" value="Unplaced"/>
</dbReference>
<keyword evidence="2" id="KW-1185">Reference proteome</keyword>
<dbReference type="GeneID" id="36377399"/>
<evidence type="ECO:0000313" key="3">
    <source>
        <dbReference type="WBParaSite" id="SRAE_1000328700.1"/>
    </source>
</evidence>
<reference evidence="3" key="2">
    <citation type="submission" date="2020-12" db="UniProtKB">
        <authorList>
            <consortium name="WormBaseParasite"/>
        </authorList>
    </citation>
    <scope>IDENTIFICATION</scope>
</reference>
<dbReference type="WBParaSite" id="SRAE_1000328700.1">
    <property type="protein sequence ID" value="SRAE_1000328700.1"/>
    <property type="gene ID" value="WBGene00259904"/>
</dbReference>
<dbReference type="Gene3D" id="3.70.10.10">
    <property type="match status" value="1"/>
</dbReference>
<dbReference type="CTD" id="36377399"/>
<reference evidence="1 2" key="1">
    <citation type="submission" date="2014-09" db="EMBL/GenBank/DDBJ databases">
        <authorList>
            <person name="Martin A.A."/>
        </authorList>
    </citation>
    <scope>NUCLEOTIDE SEQUENCE</scope>
    <source>
        <strain evidence="2">ED321</strain>
        <strain evidence="1">ED321 Heterogonic</strain>
    </source>
</reference>
<organism evidence="1">
    <name type="scientific">Strongyloides ratti</name>
    <name type="common">Parasitic roundworm</name>
    <dbReference type="NCBI Taxonomy" id="34506"/>
    <lineage>
        <taxon>Eukaryota</taxon>
        <taxon>Metazoa</taxon>
        <taxon>Ecdysozoa</taxon>
        <taxon>Nematoda</taxon>
        <taxon>Chromadorea</taxon>
        <taxon>Rhabditida</taxon>
        <taxon>Tylenchina</taxon>
        <taxon>Panagrolaimomorpha</taxon>
        <taxon>Strongyloidoidea</taxon>
        <taxon>Strongyloididae</taxon>
        <taxon>Strongyloides</taxon>
    </lineage>
</organism>
<evidence type="ECO:0000313" key="4">
    <source>
        <dbReference type="WormBase" id="SRAE_1000328700"/>
    </source>
</evidence>
<gene>
    <name evidence="1 3 4" type="ORF">SRAE_1000328700</name>
</gene>
<evidence type="ECO:0000313" key="2">
    <source>
        <dbReference type="Proteomes" id="UP000035682"/>
    </source>
</evidence>